<dbReference type="Pfam" id="PF16422">
    <property type="entry name" value="COE1_DBD"/>
    <property type="match status" value="1"/>
</dbReference>
<feature type="region of interest" description="Disordered" evidence="2">
    <location>
        <begin position="225"/>
        <end position="256"/>
    </location>
</feature>
<name>A0A7J6AQ35_AMEME</name>
<keyword evidence="1" id="KW-0217">Developmental protein</keyword>
<keyword evidence="1" id="KW-0238">DNA-binding</keyword>
<keyword evidence="1" id="KW-0862">Zinc</keyword>
<organism evidence="4 5">
    <name type="scientific">Ameiurus melas</name>
    <name type="common">Black bullhead</name>
    <name type="synonym">Silurus melas</name>
    <dbReference type="NCBI Taxonomy" id="219545"/>
    <lineage>
        <taxon>Eukaryota</taxon>
        <taxon>Metazoa</taxon>
        <taxon>Chordata</taxon>
        <taxon>Craniata</taxon>
        <taxon>Vertebrata</taxon>
        <taxon>Euteleostomi</taxon>
        <taxon>Actinopterygii</taxon>
        <taxon>Neopterygii</taxon>
        <taxon>Teleostei</taxon>
        <taxon>Ostariophysi</taxon>
        <taxon>Siluriformes</taxon>
        <taxon>Ictaluridae</taxon>
        <taxon>Ameiurus</taxon>
    </lineage>
</organism>
<evidence type="ECO:0000313" key="5">
    <source>
        <dbReference type="Proteomes" id="UP000593565"/>
    </source>
</evidence>
<dbReference type="AlphaFoldDB" id="A0A7J6AQ35"/>
<dbReference type="GO" id="GO:0003677">
    <property type="term" value="F:DNA binding"/>
    <property type="evidence" value="ECO:0007669"/>
    <property type="project" value="UniProtKB-KW"/>
</dbReference>
<evidence type="ECO:0000313" key="4">
    <source>
        <dbReference type="EMBL" id="KAF4084855.1"/>
    </source>
</evidence>
<comment type="similarity">
    <text evidence="1">Belongs to the COE family.</text>
</comment>
<feature type="compositionally biased region" description="Basic and acidic residues" evidence="2">
    <location>
        <begin position="225"/>
        <end position="244"/>
    </location>
</feature>
<reference evidence="4 5" key="1">
    <citation type="submission" date="2020-02" db="EMBL/GenBank/DDBJ databases">
        <title>A chromosome-scale genome assembly of the black bullhead catfish (Ameiurus melas).</title>
        <authorList>
            <person name="Wen M."/>
            <person name="Zham M."/>
            <person name="Cabau C."/>
            <person name="Klopp C."/>
            <person name="Donnadieu C."/>
            <person name="Roques C."/>
            <person name="Bouchez O."/>
            <person name="Lampietro C."/>
            <person name="Jouanno E."/>
            <person name="Herpin A."/>
            <person name="Louis A."/>
            <person name="Berthelot C."/>
            <person name="Parey E."/>
            <person name="Roest-Crollius H."/>
            <person name="Braasch I."/>
            <person name="Postlethwait J."/>
            <person name="Robinson-Rechavi M."/>
            <person name="Echchiki A."/>
            <person name="Begum T."/>
            <person name="Montfort J."/>
            <person name="Schartl M."/>
            <person name="Bobe J."/>
            <person name="Guiguen Y."/>
        </authorList>
    </citation>
    <scope>NUCLEOTIDE SEQUENCE [LARGE SCALE GENOMIC DNA]</scope>
    <source>
        <strain evidence="4">M_S1</strain>
        <tissue evidence="4">Blood</tissue>
    </source>
</reference>
<dbReference type="PROSITE" id="PS01345">
    <property type="entry name" value="COE"/>
    <property type="match status" value="1"/>
</dbReference>
<dbReference type="InterPro" id="IPR003523">
    <property type="entry name" value="Transcription_factor_COE"/>
</dbReference>
<comment type="subcellular location">
    <subcellularLocation>
        <location evidence="1">Nucleus</location>
    </subcellularLocation>
</comment>
<keyword evidence="1" id="KW-0479">Metal-binding</keyword>
<dbReference type="Gene3D" id="2.60.40.3180">
    <property type="entry name" value="Transcription factor COE1, DNA-binding domain"/>
    <property type="match status" value="1"/>
</dbReference>
<evidence type="ECO:0000256" key="1">
    <source>
        <dbReference type="RuleBase" id="RU004489"/>
    </source>
</evidence>
<protein>
    <recommendedName>
        <fullName evidence="3">Transcription factor COE DNA-binding domain-containing protein</fullName>
    </recommendedName>
</protein>
<dbReference type="EMBL" id="JAAGNN010000009">
    <property type="protein sequence ID" value="KAF4084855.1"/>
    <property type="molecule type" value="Genomic_DNA"/>
</dbReference>
<accession>A0A7J6AQ35</accession>
<dbReference type="InterPro" id="IPR032200">
    <property type="entry name" value="COE_DBD"/>
</dbReference>
<proteinExistence type="inferred from homology"/>
<dbReference type="PANTHER" id="PTHR10747">
    <property type="entry name" value="TRANSCRIPTION FACTOR COE FAMILY MEMBER"/>
    <property type="match status" value="1"/>
</dbReference>
<sequence>MKEEPLGSGMNPVRSWMHTAGVVDANTAAQSGVGLARAHYEKQPPSNLRKSNFFHFVLALYDRQGQPVEIERTAFVDFVEKEKEPNSEKTNNGIHYKLQLLYSNGVRTEQDLYVRLIDSMTKQAIIYEGQDKNPEMCRVLLTHEIMCSRCCDKKSCGNRNETPSDPVIIDSKSWSAFLSPIILAEYTSVEKMRADLRSRDVPERCPGLLEISEVANLSPDRELCRPPSEKLDWGEKDSESRAEAKYVPLLDSNANV</sequence>
<dbReference type="GO" id="GO:0005634">
    <property type="term" value="C:nucleus"/>
    <property type="evidence" value="ECO:0007669"/>
    <property type="project" value="UniProtKB-SubCell"/>
</dbReference>
<keyword evidence="1" id="KW-0539">Nucleus</keyword>
<dbReference type="GO" id="GO:0006355">
    <property type="term" value="P:regulation of DNA-templated transcription"/>
    <property type="evidence" value="ECO:0007669"/>
    <property type="project" value="InterPro"/>
</dbReference>
<keyword evidence="1" id="KW-0863">Zinc-finger</keyword>
<dbReference type="InterPro" id="IPR018350">
    <property type="entry name" value="Transcription_factor_COE_CS"/>
</dbReference>
<dbReference type="InterPro" id="IPR038173">
    <property type="entry name" value="COE_DBD_sf"/>
</dbReference>
<keyword evidence="5" id="KW-1185">Reference proteome</keyword>
<comment type="caution">
    <text evidence="4">The sequence shown here is derived from an EMBL/GenBank/DDBJ whole genome shotgun (WGS) entry which is preliminary data.</text>
</comment>
<evidence type="ECO:0000259" key="3">
    <source>
        <dbReference type="Pfam" id="PF16422"/>
    </source>
</evidence>
<dbReference type="FunFam" id="2.60.40.3180:FF:000005">
    <property type="entry name" value="EBF transcription factor 2"/>
    <property type="match status" value="1"/>
</dbReference>
<evidence type="ECO:0000256" key="2">
    <source>
        <dbReference type="SAM" id="MobiDB-lite"/>
    </source>
</evidence>
<dbReference type="GO" id="GO:0008270">
    <property type="term" value="F:zinc ion binding"/>
    <property type="evidence" value="ECO:0007669"/>
    <property type="project" value="UniProtKB-KW"/>
</dbReference>
<gene>
    <name evidence="4" type="ORF">AMELA_G00110890</name>
</gene>
<keyword evidence="1" id="KW-0805">Transcription regulation</keyword>
<dbReference type="Proteomes" id="UP000593565">
    <property type="component" value="Unassembled WGS sequence"/>
</dbReference>
<keyword evidence="1" id="KW-0804">Transcription</keyword>
<feature type="domain" description="Transcription factor COE DNA-binding" evidence="3">
    <location>
        <begin position="5"/>
        <end position="173"/>
    </location>
</feature>
<dbReference type="CDD" id="cd11606">
    <property type="entry name" value="COE_DBD"/>
    <property type="match status" value="1"/>
</dbReference>